<feature type="region of interest" description="Disordered" evidence="1">
    <location>
        <begin position="86"/>
        <end position="157"/>
    </location>
</feature>
<dbReference type="GeneID" id="30004766"/>
<gene>
    <name evidence="2" type="ORF">AYL99_00596</name>
</gene>
<feature type="compositionally biased region" description="Low complexity" evidence="1">
    <location>
        <begin position="96"/>
        <end position="108"/>
    </location>
</feature>
<proteinExistence type="predicted"/>
<comment type="caution">
    <text evidence="2">The sequence shown here is derived from an EMBL/GenBank/DDBJ whole genome shotgun (WGS) entry which is preliminary data.</text>
</comment>
<dbReference type="RefSeq" id="XP_018697991.1">
    <property type="nucleotide sequence ID" value="XM_018832112.1"/>
</dbReference>
<organism evidence="2 3">
    <name type="scientific">Fonsecaea erecta</name>
    <dbReference type="NCBI Taxonomy" id="1367422"/>
    <lineage>
        <taxon>Eukaryota</taxon>
        <taxon>Fungi</taxon>
        <taxon>Dikarya</taxon>
        <taxon>Ascomycota</taxon>
        <taxon>Pezizomycotina</taxon>
        <taxon>Eurotiomycetes</taxon>
        <taxon>Chaetothyriomycetidae</taxon>
        <taxon>Chaetothyriales</taxon>
        <taxon>Herpotrichiellaceae</taxon>
        <taxon>Fonsecaea</taxon>
    </lineage>
</organism>
<evidence type="ECO:0000256" key="1">
    <source>
        <dbReference type="SAM" id="MobiDB-lite"/>
    </source>
</evidence>
<dbReference type="OrthoDB" id="4164264at2759"/>
<dbReference type="EMBL" id="LVYI01000001">
    <property type="protein sequence ID" value="OAP64624.1"/>
    <property type="molecule type" value="Genomic_DNA"/>
</dbReference>
<dbReference type="AlphaFoldDB" id="A0A178ZXU7"/>
<evidence type="ECO:0000313" key="2">
    <source>
        <dbReference type="EMBL" id="OAP64624.1"/>
    </source>
</evidence>
<dbReference type="Proteomes" id="UP000078343">
    <property type="component" value="Unassembled WGS sequence"/>
</dbReference>
<name>A0A178ZXU7_9EURO</name>
<protein>
    <submittedName>
        <fullName evidence="2">Uncharacterized protein</fullName>
    </submittedName>
</protein>
<accession>A0A178ZXU7</accession>
<sequence>MTGKRRLWSEEETKGLYHVLDKNSNEGSISFAQSVTKIQQHLLKSREKGNSQLSETQVKAKLRGLGQKVGVSAEKLVSGWRRHRQQLVPKRYHQQSTSPSSRSPSLRGRNSDPPQDPEQPSNDSPIPAPPDDNRSSPSGENPLGSPSRVANESNKSPPVPYDLVTRILYRAQIPGYDSIDDALNSAWRGSFESRKYTSGLSTPDAFHALAGAVLDIERGVSAFVTGFPVAHLTPSNLTRASLNLGETLCGIPDRSYVENTLKVLLANPFMNTEIILRAFAGVAMFAWAFGDASCPLHVDRPNPLPKPINGNLLKFCEEYLPLFAASMKQEENLSYLDLVIKPMIPELARRFARDLSDVFQSLCVSPAPPIALIQWQRDTAEAQGADEEGVFDYRLGFQMKSMRYFEEAFLQALKFDMRMRTADPEYKFETKWPRIGVEFKHESMTPAHKNSDGRKLTEENTVTLALCPALWRTYGTPENRKRHCLHKALVIVEGFGMDEFALGYPPVVDLP</sequence>
<keyword evidence="3" id="KW-1185">Reference proteome</keyword>
<evidence type="ECO:0000313" key="3">
    <source>
        <dbReference type="Proteomes" id="UP000078343"/>
    </source>
</evidence>
<reference evidence="2 3" key="1">
    <citation type="submission" date="2016-04" db="EMBL/GenBank/DDBJ databases">
        <title>Draft genome of Fonsecaea erecta CBS 125763.</title>
        <authorList>
            <person name="Weiss V.A."/>
            <person name="Vicente V.A."/>
            <person name="Raittz R.T."/>
            <person name="Moreno L.F."/>
            <person name="De Souza E.M."/>
            <person name="Pedrosa F.O."/>
            <person name="Steffens M.B."/>
            <person name="Faoro H."/>
            <person name="Tadra-Sfeir M.Z."/>
            <person name="Najafzadeh M.J."/>
            <person name="Felipe M.S."/>
            <person name="Teixeira M."/>
            <person name="Sun J."/>
            <person name="Xi L."/>
            <person name="Gomes R."/>
            <person name="De Azevedo C.M."/>
            <person name="Salgado C.G."/>
            <person name="Da Silva M.B."/>
            <person name="Nascimento M.F."/>
            <person name="Queiroz-Telles F."/>
            <person name="Attili D.S."/>
            <person name="Gorbushina A."/>
        </authorList>
    </citation>
    <scope>NUCLEOTIDE SEQUENCE [LARGE SCALE GENOMIC DNA]</scope>
    <source>
        <strain evidence="2 3">CBS 125763</strain>
    </source>
</reference>